<evidence type="ECO:0000313" key="2">
    <source>
        <dbReference type="Proteomes" id="UP000702209"/>
    </source>
</evidence>
<reference evidence="1 2" key="1">
    <citation type="submission" date="2020-10" db="EMBL/GenBank/DDBJ databases">
        <title>Identification of Nocardia species via Next-generation sequencing and recognition of intraspecies genetic diversity.</title>
        <authorList>
            <person name="Li P."/>
            <person name="Li P."/>
            <person name="Lu B."/>
        </authorList>
    </citation>
    <scope>NUCLEOTIDE SEQUENCE [LARGE SCALE GENOMIC DNA]</scope>
    <source>
        <strain evidence="1 2">BJ06-0157</strain>
    </source>
</reference>
<organism evidence="1 2">
    <name type="scientific">Nocardia amamiensis</name>
    <dbReference type="NCBI Taxonomy" id="404578"/>
    <lineage>
        <taxon>Bacteria</taxon>
        <taxon>Bacillati</taxon>
        <taxon>Actinomycetota</taxon>
        <taxon>Actinomycetes</taxon>
        <taxon>Mycobacteriales</taxon>
        <taxon>Nocardiaceae</taxon>
        <taxon>Nocardia</taxon>
    </lineage>
</organism>
<accession>A0ABS0CZC1</accession>
<sequence length="62" mass="6388">MAEVTDEFHTSVEELEKDLAAGSGPVRLDGGGLVISPLTAEDISTEAVTLVAEPLWMAGFGG</sequence>
<keyword evidence="2" id="KW-1185">Reference proteome</keyword>
<dbReference type="Proteomes" id="UP000702209">
    <property type="component" value="Unassembled WGS sequence"/>
</dbReference>
<gene>
    <name evidence="1" type="ORF">IU459_30990</name>
</gene>
<comment type="caution">
    <text evidence="1">The sequence shown here is derived from an EMBL/GenBank/DDBJ whole genome shotgun (WGS) entry which is preliminary data.</text>
</comment>
<name>A0ABS0CZC1_9NOCA</name>
<dbReference type="EMBL" id="JADLQX010000034">
    <property type="protein sequence ID" value="MBF6301939.1"/>
    <property type="molecule type" value="Genomic_DNA"/>
</dbReference>
<protein>
    <submittedName>
        <fullName evidence="1">Uncharacterized protein</fullName>
    </submittedName>
</protein>
<proteinExistence type="predicted"/>
<evidence type="ECO:0000313" key="1">
    <source>
        <dbReference type="EMBL" id="MBF6301939.1"/>
    </source>
</evidence>